<protein>
    <submittedName>
        <fullName evidence="1">Uncharacterized protein</fullName>
    </submittedName>
</protein>
<reference evidence="1" key="1">
    <citation type="submission" date="2014-09" db="EMBL/GenBank/DDBJ databases">
        <authorList>
            <person name="Magalhaes I.L.F."/>
            <person name="Oliveira U."/>
            <person name="Santos F.R."/>
            <person name="Vidigal T.H.D.A."/>
            <person name="Brescovit A.D."/>
            <person name="Santos A.J."/>
        </authorList>
    </citation>
    <scope>NUCLEOTIDE SEQUENCE</scope>
    <source>
        <tissue evidence="1">Shoot tissue taken approximately 20 cm above the soil surface</tissue>
    </source>
</reference>
<accession>A0A0A8ZWX4</accession>
<organism evidence="1">
    <name type="scientific">Arundo donax</name>
    <name type="common">Giant reed</name>
    <name type="synonym">Donax arundinaceus</name>
    <dbReference type="NCBI Taxonomy" id="35708"/>
    <lineage>
        <taxon>Eukaryota</taxon>
        <taxon>Viridiplantae</taxon>
        <taxon>Streptophyta</taxon>
        <taxon>Embryophyta</taxon>
        <taxon>Tracheophyta</taxon>
        <taxon>Spermatophyta</taxon>
        <taxon>Magnoliopsida</taxon>
        <taxon>Liliopsida</taxon>
        <taxon>Poales</taxon>
        <taxon>Poaceae</taxon>
        <taxon>PACMAD clade</taxon>
        <taxon>Arundinoideae</taxon>
        <taxon>Arundineae</taxon>
        <taxon>Arundo</taxon>
    </lineage>
</organism>
<evidence type="ECO:0000313" key="1">
    <source>
        <dbReference type="EMBL" id="JAD41255.1"/>
    </source>
</evidence>
<reference evidence="1" key="2">
    <citation type="journal article" date="2015" name="Data Brief">
        <title>Shoot transcriptome of the giant reed, Arundo donax.</title>
        <authorList>
            <person name="Barrero R.A."/>
            <person name="Guerrero F.D."/>
            <person name="Moolhuijzen P."/>
            <person name="Goolsby J.A."/>
            <person name="Tidwell J."/>
            <person name="Bellgard S.E."/>
            <person name="Bellgard M.I."/>
        </authorList>
    </citation>
    <scope>NUCLEOTIDE SEQUENCE</scope>
    <source>
        <tissue evidence="1">Shoot tissue taken approximately 20 cm above the soil surface</tissue>
    </source>
</reference>
<name>A0A0A8ZWX4_ARUDO</name>
<dbReference type="EMBL" id="GBRH01256640">
    <property type="protein sequence ID" value="JAD41255.1"/>
    <property type="molecule type" value="Transcribed_RNA"/>
</dbReference>
<sequence>MLMYFRRSDTRNVLKRYFFMTPFNLIELQ</sequence>
<proteinExistence type="predicted"/>
<dbReference type="AlphaFoldDB" id="A0A0A8ZWX4"/>